<protein>
    <recommendedName>
        <fullName evidence="4">DUF2199 domain-containing protein</fullName>
    </recommendedName>
</protein>
<dbReference type="EMBL" id="FNBL01000021">
    <property type="protein sequence ID" value="SDG44443.1"/>
    <property type="molecule type" value="Genomic_DNA"/>
</dbReference>
<sequence>MPGAKVREGQSAPEGLARQVEGPAAPPQVCFEPDLPPLHTNTMSASNWFEARKGNPLFKRLFGKRQFQYKCNECGELHQGSPSFSFKFPTYYFDVPEAERKDRTVASDDLCHIRPAKDDDEGNEIFCIRVVLEIPIKGADAPFTWGVWVTQSKDSFEKYVETFGQDQSSLGSFGWLPVDMPFYNLSDAGTPLEHLECDIQWSAKGQRPKAYLWEGSHPLSVDQREGISWRKAIKIANLANHAFSGRDHLV</sequence>
<proteinExistence type="predicted"/>
<feature type="region of interest" description="Disordered" evidence="1">
    <location>
        <begin position="1"/>
        <end position="36"/>
    </location>
</feature>
<organism evidence="2 3">
    <name type="scientific">Celeribacter baekdonensis</name>
    <dbReference type="NCBI Taxonomy" id="875171"/>
    <lineage>
        <taxon>Bacteria</taxon>
        <taxon>Pseudomonadati</taxon>
        <taxon>Pseudomonadota</taxon>
        <taxon>Alphaproteobacteria</taxon>
        <taxon>Rhodobacterales</taxon>
        <taxon>Roseobacteraceae</taxon>
        <taxon>Celeribacter</taxon>
    </lineage>
</organism>
<dbReference type="OrthoDB" id="4404538at2"/>
<evidence type="ECO:0000313" key="3">
    <source>
        <dbReference type="Proteomes" id="UP000182284"/>
    </source>
</evidence>
<evidence type="ECO:0008006" key="4">
    <source>
        <dbReference type="Google" id="ProtNLM"/>
    </source>
</evidence>
<dbReference type="AlphaFoldDB" id="A0A1G7UAD6"/>
<name>A0A1G7UAD6_9RHOB</name>
<dbReference type="RefSeq" id="WP_083351932.1">
    <property type="nucleotide sequence ID" value="NZ_FNBL01000021.1"/>
</dbReference>
<accession>A0A1G7UAD6</accession>
<dbReference type="InterPro" id="IPR018697">
    <property type="entry name" value="DUF2199"/>
</dbReference>
<dbReference type="Pfam" id="PF09965">
    <property type="entry name" value="DUF2199"/>
    <property type="match status" value="1"/>
</dbReference>
<dbReference type="Proteomes" id="UP000182284">
    <property type="component" value="Unassembled WGS sequence"/>
</dbReference>
<reference evidence="2 3" key="1">
    <citation type="submission" date="2016-10" db="EMBL/GenBank/DDBJ databases">
        <authorList>
            <person name="de Groot N.N."/>
        </authorList>
    </citation>
    <scope>NUCLEOTIDE SEQUENCE [LARGE SCALE GENOMIC DNA]</scope>
    <source>
        <strain evidence="2 3">DSM 27375</strain>
    </source>
</reference>
<evidence type="ECO:0000256" key="1">
    <source>
        <dbReference type="SAM" id="MobiDB-lite"/>
    </source>
</evidence>
<evidence type="ECO:0000313" key="2">
    <source>
        <dbReference type="EMBL" id="SDG44443.1"/>
    </source>
</evidence>
<gene>
    <name evidence="2" type="ORF">SAMN04488117_1214</name>
</gene>